<reference evidence="3 4" key="1">
    <citation type="journal article" date="2017" name="Curr. Biol.">
        <title>Genome architecture and evolution of a unichromosomal asexual nematode.</title>
        <authorList>
            <person name="Fradin H."/>
            <person name="Zegar C."/>
            <person name="Gutwein M."/>
            <person name="Lucas J."/>
            <person name="Kovtun M."/>
            <person name="Corcoran D."/>
            <person name="Baugh L.R."/>
            <person name="Kiontke K."/>
            <person name="Gunsalus K."/>
            <person name="Fitch D.H."/>
            <person name="Piano F."/>
        </authorList>
    </citation>
    <scope>NUCLEOTIDE SEQUENCE [LARGE SCALE GENOMIC DNA]</scope>
    <source>
        <strain evidence="3">PF1309</strain>
    </source>
</reference>
<accession>A0A2A2J1E1</accession>
<feature type="coiled-coil region" evidence="1">
    <location>
        <begin position="143"/>
        <end position="183"/>
    </location>
</feature>
<feature type="region of interest" description="Disordered" evidence="2">
    <location>
        <begin position="411"/>
        <end position="469"/>
    </location>
</feature>
<feature type="compositionally biased region" description="Basic and acidic residues" evidence="2">
    <location>
        <begin position="411"/>
        <end position="456"/>
    </location>
</feature>
<evidence type="ECO:0000313" key="4">
    <source>
        <dbReference type="Proteomes" id="UP000218231"/>
    </source>
</evidence>
<keyword evidence="4" id="KW-1185">Reference proteome</keyword>
<proteinExistence type="predicted"/>
<evidence type="ECO:0000256" key="2">
    <source>
        <dbReference type="SAM" id="MobiDB-lite"/>
    </source>
</evidence>
<feature type="compositionally biased region" description="Basic and acidic residues" evidence="2">
    <location>
        <begin position="68"/>
        <end position="97"/>
    </location>
</feature>
<dbReference type="EMBL" id="LIAE01010774">
    <property type="protein sequence ID" value="PAV55497.1"/>
    <property type="molecule type" value="Genomic_DNA"/>
</dbReference>
<gene>
    <name evidence="3" type="ORF">WR25_19354</name>
</gene>
<protein>
    <submittedName>
        <fullName evidence="3">Uncharacterized protein</fullName>
    </submittedName>
</protein>
<feature type="compositionally biased region" description="Basic and acidic residues" evidence="2">
    <location>
        <begin position="16"/>
        <end position="54"/>
    </location>
</feature>
<keyword evidence="1" id="KW-0175">Coiled coil</keyword>
<feature type="region of interest" description="Disordered" evidence="2">
    <location>
        <begin position="16"/>
        <end position="100"/>
    </location>
</feature>
<organism evidence="3 4">
    <name type="scientific">Diploscapter pachys</name>
    <dbReference type="NCBI Taxonomy" id="2018661"/>
    <lineage>
        <taxon>Eukaryota</taxon>
        <taxon>Metazoa</taxon>
        <taxon>Ecdysozoa</taxon>
        <taxon>Nematoda</taxon>
        <taxon>Chromadorea</taxon>
        <taxon>Rhabditida</taxon>
        <taxon>Rhabditina</taxon>
        <taxon>Rhabditomorpha</taxon>
        <taxon>Rhabditoidea</taxon>
        <taxon>Rhabditidae</taxon>
        <taxon>Diploscapter</taxon>
    </lineage>
</organism>
<evidence type="ECO:0000256" key="1">
    <source>
        <dbReference type="SAM" id="Coils"/>
    </source>
</evidence>
<dbReference type="AlphaFoldDB" id="A0A2A2J1E1"/>
<name>A0A2A2J1E1_9BILA</name>
<evidence type="ECO:0000313" key="3">
    <source>
        <dbReference type="EMBL" id="PAV55497.1"/>
    </source>
</evidence>
<dbReference type="Proteomes" id="UP000218231">
    <property type="component" value="Unassembled WGS sequence"/>
</dbReference>
<sequence length="469" mass="53872">MAEKVFEQCQQMEKKLIEETKLDREAARERANNHSRQLEVETRQFQENLEEKSRSRNAGLEEQQQNLETERAKIKEERERADADTQKKTQEHQERIKTQSQEHVMNFQGRKELRDDAKEYKDRASADHLRNVDTQKDGLTHMREQQKEQIDRKVEDMNQTKNRQIEEQTRAEQKIEVETAENRATMIETLQLQINSSMALIDAANISTEINSHVTTYDNTLVRCSTSGLTCIKESSQVKLELFVLVLKLGTFFEACKNPTAADSKYWTSDEGKEKIEDMCSRIENFCEKALSSLDELQSICSTSASSLSTNPSLSADLRKTYKSHLYQVSDAARKLYGAVYMTKINMDNYSSFTINELKVLDNELENGIKELRKELNDIPEAQGTDGLREQLKVLEEIVKDSADRLAEINQRESEKAVKDSADRPAEIDQRESEKAVEDSTDQPKEIDQHESEKIDTSAQGNAIQDGDE</sequence>
<comment type="caution">
    <text evidence="3">The sequence shown here is derived from an EMBL/GenBank/DDBJ whole genome shotgun (WGS) entry which is preliminary data.</text>
</comment>